<evidence type="ECO:0008006" key="4">
    <source>
        <dbReference type="Google" id="ProtNLM"/>
    </source>
</evidence>
<gene>
    <name evidence="2" type="ORF">PJ311_09605</name>
</gene>
<name>A0ABT4X3J5_9BACI</name>
<dbReference type="EMBL" id="JAQKAB010000006">
    <property type="protein sequence ID" value="MDA7026861.1"/>
    <property type="molecule type" value="Genomic_DNA"/>
</dbReference>
<protein>
    <recommendedName>
        <fullName evidence="4">Sporulation protein YjcZ</fullName>
    </recommendedName>
</protein>
<reference evidence="2 3" key="1">
    <citation type="submission" date="2023-01" db="EMBL/GenBank/DDBJ databases">
        <title>Bacillus changyiensis sp. nov., isolated from a coastal deposit.</title>
        <authorList>
            <person name="Xiao G."/>
            <person name="Lai Q."/>
            <person name="Hu Z."/>
            <person name="Shao Z."/>
        </authorList>
    </citation>
    <scope>NUCLEOTIDE SEQUENCE [LARGE SCALE GENOMIC DNA]</scope>
    <source>
        <strain evidence="2 3">CLL-7-23</strain>
    </source>
</reference>
<feature type="transmembrane region" description="Helical" evidence="1">
    <location>
        <begin position="12"/>
        <end position="34"/>
    </location>
</feature>
<keyword evidence="1" id="KW-0472">Membrane</keyword>
<accession>A0ABT4X3J5</accession>
<keyword evidence="3" id="KW-1185">Reference proteome</keyword>
<keyword evidence="1" id="KW-1133">Transmembrane helix</keyword>
<proteinExistence type="predicted"/>
<evidence type="ECO:0000313" key="2">
    <source>
        <dbReference type="EMBL" id="MDA7026861.1"/>
    </source>
</evidence>
<dbReference type="Proteomes" id="UP001211894">
    <property type="component" value="Unassembled WGS sequence"/>
</dbReference>
<keyword evidence="1" id="KW-0812">Transmembrane</keyword>
<sequence>MTWSYPYYSGRAYGYAFIVVLVVVLLVVGGFYWLGPYGFLK</sequence>
<dbReference type="RefSeq" id="WP_271340725.1">
    <property type="nucleotide sequence ID" value="NZ_JAQKAB010000006.1"/>
</dbReference>
<comment type="caution">
    <text evidence="2">The sequence shown here is derived from an EMBL/GenBank/DDBJ whole genome shotgun (WGS) entry which is preliminary data.</text>
</comment>
<evidence type="ECO:0000313" key="3">
    <source>
        <dbReference type="Proteomes" id="UP001211894"/>
    </source>
</evidence>
<evidence type="ECO:0000256" key="1">
    <source>
        <dbReference type="SAM" id="Phobius"/>
    </source>
</evidence>
<organism evidence="2 3">
    <name type="scientific">Bacillus changyiensis</name>
    <dbReference type="NCBI Taxonomy" id="3004103"/>
    <lineage>
        <taxon>Bacteria</taxon>
        <taxon>Bacillati</taxon>
        <taxon>Bacillota</taxon>
        <taxon>Bacilli</taxon>
        <taxon>Bacillales</taxon>
        <taxon>Bacillaceae</taxon>
        <taxon>Bacillus</taxon>
    </lineage>
</organism>